<dbReference type="GeneID" id="38785447"/>
<comment type="subcellular location">
    <subcellularLocation>
        <location evidence="1">Membrane</location>
        <topology evidence="1">Multi-pass membrane protein</topology>
    </subcellularLocation>
</comment>
<feature type="transmembrane region" description="Helical" evidence="6">
    <location>
        <begin position="73"/>
        <end position="93"/>
    </location>
</feature>
<evidence type="ECO:0000256" key="3">
    <source>
        <dbReference type="ARBA" id="ARBA00022989"/>
    </source>
</evidence>
<dbReference type="PANTHER" id="PTHR23112">
    <property type="entry name" value="G PROTEIN-COUPLED RECEPTOR 157-RELATED"/>
    <property type="match status" value="1"/>
</dbReference>
<dbReference type="GO" id="GO:0007189">
    <property type="term" value="P:adenylate cyclase-activating G protein-coupled receptor signaling pathway"/>
    <property type="evidence" value="ECO:0007669"/>
    <property type="project" value="TreeGrafter"/>
</dbReference>
<keyword evidence="2 6" id="KW-0812">Transmembrane</keyword>
<feature type="transmembrane region" description="Helical" evidence="6">
    <location>
        <begin position="17"/>
        <end position="44"/>
    </location>
</feature>
<feature type="compositionally biased region" description="Polar residues" evidence="5">
    <location>
        <begin position="408"/>
        <end position="417"/>
    </location>
</feature>
<dbReference type="InParanoid" id="A0A401H2E2"/>
<feature type="transmembrane region" description="Helical" evidence="6">
    <location>
        <begin position="265"/>
        <end position="287"/>
    </location>
</feature>
<feature type="region of interest" description="Disordered" evidence="5">
    <location>
        <begin position="325"/>
        <end position="389"/>
    </location>
</feature>
<dbReference type="Gene3D" id="1.20.1070.10">
    <property type="entry name" value="Rhodopsin 7-helix transmembrane proteins"/>
    <property type="match status" value="1"/>
</dbReference>
<name>A0A401H2E2_9APHY</name>
<dbReference type="RefSeq" id="XP_027619443.1">
    <property type="nucleotide sequence ID" value="XM_027763642.1"/>
</dbReference>
<dbReference type="STRING" id="139825.A0A401H2E2"/>
<sequence length="705" mass="76152">MSTQQVLVLYQPGQASALIAIVVFAILSILAIAFVPLRSAWVYVRAIVFRRKFKENPTEYRYQEQRFFFSTQLGAYTASMLCGNFLSSLAFALDSEWVRRRAVERDSICMAQGALGQVGHMATAFFTATVAVHSFNSLVLRNRLPRWACVIVLLGGWITAVVVGIVPAVVSGAVGPVFSYDGLSCGVAWQYPAAQIILLLVPLFISALCSVVFYVLIFLVLRGTLVFKNGLKFHLDPEVRRSVLDANGTPLQYQRFIAAVVKSMLCLPIAYLALLIWYIIVVLLQASGKSVSFGFQVFASTMRAMLGLANVLIVLNTMRILSPHLKGRSDSSKSKREADMESFYVPSKSPPFTSPSEKTPPVPRLTLSAPSPASSGGSDSGRLWIPPVDIPVPRPASHASTINSMTVRNQAGPSLPSSPRAGLPSQPPSFGSALRIPEPAFQKTAQSRDSARWSNSLHVDVPLPGRPSPPHRPVRPPTSPHSRNVPPVNANTSVDSNKPNAPTVKRVAFDDRESKYVQEIPRVTSPLANTPASLPGSSAGFRSSPAFARTFNEANLLLSPLRQARQSPAPRTVGEEVHTAVSPRSKPVALSSSAWAALVAGAATSRSPLPVSPQVLASGRHSRSIDLPRALRPRLQTPMSAGVASSFREPYPRPIQSAKPSAYATRSPDVVVRDGPRSSRTSVALKPDLVPSTSRTSSTRPYGYI</sequence>
<dbReference type="OrthoDB" id="100006at2759"/>
<dbReference type="Proteomes" id="UP000287166">
    <property type="component" value="Unassembled WGS sequence"/>
</dbReference>
<feature type="transmembrane region" description="Helical" evidence="6">
    <location>
        <begin position="147"/>
        <end position="174"/>
    </location>
</feature>
<feature type="compositionally biased region" description="Polar residues" evidence="5">
    <location>
        <begin position="489"/>
        <end position="500"/>
    </location>
</feature>
<comment type="caution">
    <text evidence="7">The sequence shown here is derived from an EMBL/GenBank/DDBJ whole genome shotgun (WGS) entry which is preliminary data.</text>
</comment>
<dbReference type="GO" id="GO:0005886">
    <property type="term" value="C:plasma membrane"/>
    <property type="evidence" value="ECO:0007669"/>
    <property type="project" value="TreeGrafter"/>
</dbReference>
<proteinExistence type="predicted"/>
<feature type="region of interest" description="Disordered" evidence="5">
    <location>
        <begin position="637"/>
        <end position="705"/>
    </location>
</feature>
<feature type="compositionally biased region" description="Pro residues" evidence="5">
    <location>
        <begin position="348"/>
        <end position="363"/>
    </location>
</feature>
<evidence type="ECO:0008006" key="9">
    <source>
        <dbReference type="Google" id="ProtNLM"/>
    </source>
</evidence>
<evidence type="ECO:0000256" key="5">
    <source>
        <dbReference type="SAM" id="MobiDB-lite"/>
    </source>
</evidence>
<keyword evidence="3 6" id="KW-1133">Transmembrane helix</keyword>
<dbReference type="EMBL" id="BFAD01000013">
    <property type="protein sequence ID" value="GBE88530.1"/>
    <property type="molecule type" value="Genomic_DNA"/>
</dbReference>
<evidence type="ECO:0000313" key="8">
    <source>
        <dbReference type="Proteomes" id="UP000287166"/>
    </source>
</evidence>
<feature type="transmembrane region" description="Helical" evidence="6">
    <location>
        <begin position="194"/>
        <end position="221"/>
    </location>
</feature>
<reference evidence="7 8" key="1">
    <citation type="journal article" date="2018" name="Sci. Rep.">
        <title>Genome sequence of the cauliflower mushroom Sparassis crispa (Hanabiratake) and its association with beneficial usage.</title>
        <authorList>
            <person name="Kiyama R."/>
            <person name="Furutani Y."/>
            <person name="Kawaguchi K."/>
            <person name="Nakanishi T."/>
        </authorList>
    </citation>
    <scope>NUCLEOTIDE SEQUENCE [LARGE SCALE GENOMIC DNA]</scope>
</reference>
<protein>
    <recommendedName>
        <fullName evidence="9">Glucose receptor Git3 N-terminal domain-containing protein</fullName>
    </recommendedName>
</protein>
<feature type="compositionally biased region" description="Low complexity" evidence="5">
    <location>
        <begin position="368"/>
        <end position="381"/>
    </location>
</feature>
<evidence type="ECO:0000256" key="2">
    <source>
        <dbReference type="ARBA" id="ARBA00022692"/>
    </source>
</evidence>
<gene>
    <name evidence="7" type="ORF">SCP_1303460</name>
</gene>
<feature type="transmembrane region" description="Helical" evidence="6">
    <location>
        <begin position="113"/>
        <end position="135"/>
    </location>
</feature>
<keyword evidence="8" id="KW-1185">Reference proteome</keyword>
<evidence type="ECO:0000313" key="7">
    <source>
        <dbReference type="EMBL" id="GBE88530.1"/>
    </source>
</evidence>
<keyword evidence="4 6" id="KW-0472">Membrane</keyword>
<dbReference type="CDD" id="cd00637">
    <property type="entry name" value="7tm_classA_rhodopsin-like"/>
    <property type="match status" value="1"/>
</dbReference>
<feature type="compositionally biased region" description="Low complexity" evidence="5">
    <location>
        <begin position="692"/>
        <end position="705"/>
    </location>
</feature>
<organism evidence="7 8">
    <name type="scientific">Sparassis crispa</name>
    <dbReference type="NCBI Taxonomy" id="139825"/>
    <lineage>
        <taxon>Eukaryota</taxon>
        <taxon>Fungi</taxon>
        <taxon>Dikarya</taxon>
        <taxon>Basidiomycota</taxon>
        <taxon>Agaricomycotina</taxon>
        <taxon>Agaricomycetes</taxon>
        <taxon>Polyporales</taxon>
        <taxon>Sparassidaceae</taxon>
        <taxon>Sparassis</taxon>
    </lineage>
</organism>
<evidence type="ECO:0000256" key="1">
    <source>
        <dbReference type="ARBA" id="ARBA00004141"/>
    </source>
</evidence>
<evidence type="ECO:0000256" key="6">
    <source>
        <dbReference type="SAM" id="Phobius"/>
    </source>
</evidence>
<dbReference type="GO" id="GO:0004930">
    <property type="term" value="F:G protein-coupled receptor activity"/>
    <property type="evidence" value="ECO:0007669"/>
    <property type="project" value="TreeGrafter"/>
</dbReference>
<feature type="compositionally biased region" description="Polar residues" evidence="5">
    <location>
        <begin position="443"/>
        <end position="457"/>
    </location>
</feature>
<evidence type="ECO:0000256" key="4">
    <source>
        <dbReference type="ARBA" id="ARBA00023136"/>
    </source>
</evidence>
<feature type="compositionally biased region" description="Basic and acidic residues" evidence="5">
    <location>
        <begin position="327"/>
        <end position="339"/>
    </location>
</feature>
<dbReference type="PANTHER" id="PTHR23112:SF37">
    <property type="entry name" value="G PROTEIN-COUPLED RECEPTOR GPR1"/>
    <property type="match status" value="1"/>
</dbReference>
<dbReference type="AlphaFoldDB" id="A0A401H2E2"/>
<accession>A0A401H2E2</accession>
<feature type="region of interest" description="Disordered" evidence="5">
    <location>
        <begin position="408"/>
        <end position="502"/>
    </location>
</feature>
<feature type="compositionally biased region" description="Pro residues" evidence="5">
    <location>
        <begin position="464"/>
        <end position="479"/>
    </location>
</feature>